<evidence type="ECO:0000256" key="1">
    <source>
        <dbReference type="SAM" id="MobiDB-lite"/>
    </source>
</evidence>
<proteinExistence type="predicted"/>
<feature type="region of interest" description="Disordered" evidence="1">
    <location>
        <begin position="1"/>
        <end position="39"/>
    </location>
</feature>
<feature type="compositionally biased region" description="Basic residues" evidence="1">
    <location>
        <begin position="9"/>
        <end position="19"/>
    </location>
</feature>
<reference evidence="2 3" key="1">
    <citation type="submission" date="2019-02" db="EMBL/GenBank/DDBJ databases">
        <title>Deep-cultivation of Planctomycetes and their phenomic and genomic characterization uncovers novel biology.</title>
        <authorList>
            <person name="Wiegand S."/>
            <person name="Jogler M."/>
            <person name="Boedeker C."/>
            <person name="Pinto D."/>
            <person name="Vollmers J."/>
            <person name="Rivas-Marin E."/>
            <person name="Kohn T."/>
            <person name="Peeters S.H."/>
            <person name="Heuer A."/>
            <person name="Rast P."/>
            <person name="Oberbeckmann S."/>
            <person name="Bunk B."/>
            <person name="Jeske O."/>
            <person name="Meyerdierks A."/>
            <person name="Storesund J.E."/>
            <person name="Kallscheuer N."/>
            <person name="Luecker S."/>
            <person name="Lage O.M."/>
            <person name="Pohl T."/>
            <person name="Merkel B.J."/>
            <person name="Hornburger P."/>
            <person name="Mueller R.-W."/>
            <person name="Bruemmer F."/>
            <person name="Labrenz M."/>
            <person name="Spormann A.M."/>
            <person name="Op den Camp H."/>
            <person name="Overmann J."/>
            <person name="Amann R."/>
            <person name="Jetten M.S.M."/>
            <person name="Mascher T."/>
            <person name="Medema M.H."/>
            <person name="Devos D.P."/>
            <person name="Kaster A.-K."/>
            <person name="Ovreas L."/>
            <person name="Rohde M."/>
            <person name="Galperin M.Y."/>
            <person name="Jogler C."/>
        </authorList>
    </citation>
    <scope>NUCLEOTIDE SEQUENCE [LARGE SCALE GENOMIC DNA]</scope>
    <source>
        <strain evidence="2 3">Mal52</strain>
    </source>
</reference>
<evidence type="ECO:0000313" key="3">
    <source>
        <dbReference type="Proteomes" id="UP000319383"/>
    </source>
</evidence>
<protein>
    <submittedName>
        <fullName evidence="2">Uncharacterized protein</fullName>
    </submittedName>
</protein>
<name>A0A517ZNC0_9PLAN</name>
<dbReference type="RefSeq" id="WP_145376233.1">
    <property type="nucleotide sequence ID" value="NZ_CP036276.1"/>
</dbReference>
<dbReference type="AlphaFoldDB" id="A0A517ZNC0"/>
<accession>A0A517ZNC0</accession>
<gene>
    <name evidence="2" type="ORF">Mal52_24390</name>
</gene>
<organism evidence="2 3">
    <name type="scientific">Symmachiella dynata</name>
    <dbReference type="NCBI Taxonomy" id="2527995"/>
    <lineage>
        <taxon>Bacteria</taxon>
        <taxon>Pseudomonadati</taxon>
        <taxon>Planctomycetota</taxon>
        <taxon>Planctomycetia</taxon>
        <taxon>Planctomycetales</taxon>
        <taxon>Planctomycetaceae</taxon>
        <taxon>Symmachiella</taxon>
    </lineage>
</organism>
<evidence type="ECO:0000313" key="2">
    <source>
        <dbReference type="EMBL" id="QDU43961.1"/>
    </source>
</evidence>
<dbReference type="EMBL" id="CP036276">
    <property type="protein sequence ID" value="QDU43961.1"/>
    <property type="molecule type" value="Genomic_DNA"/>
</dbReference>
<keyword evidence="3" id="KW-1185">Reference proteome</keyword>
<dbReference type="KEGG" id="sdyn:Mal52_24390"/>
<sequence>MPRQNPQKPTRRYSQRKSTPKVVDGRAQRKNRSAPTRTAPLIRREQPGKGYRHFVRKRDVLMFVDLLPDWDELSVGLNEIILDSGNQDCSGWQNSGQVAICAWERELISYHDVEFVEQHAELYQRLSIPFAKDEDDIGPFYHVQFNESTVRAYQLLHVFLHELGHHHDRITNWSQDASRGEPYAEAYAFKYEAIVFDRYVEAFGFCP</sequence>
<dbReference type="Proteomes" id="UP000319383">
    <property type="component" value="Chromosome"/>
</dbReference>